<evidence type="ECO:0000256" key="6">
    <source>
        <dbReference type="ARBA" id="ARBA00022989"/>
    </source>
</evidence>
<reference evidence="10" key="1">
    <citation type="submission" date="2022-09" db="EMBL/GenBank/DDBJ databases">
        <title>Rhodovastum sp. nov. RN2-1 isolated from soil in Seongnam, South Korea.</title>
        <authorList>
            <person name="Le N.T."/>
        </authorList>
    </citation>
    <scope>NUCLEOTIDE SEQUENCE</scope>
    <source>
        <strain evidence="10">RN2-1</strain>
    </source>
</reference>
<dbReference type="PANTHER" id="PTHR43357">
    <property type="entry name" value="INNER MEMBRANE ABC TRANSPORTER PERMEASE PROTEIN YDCV"/>
    <property type="match status" value="1"/>
</dbReference>
<comment type="subcellular location">
    <subcellularLocation>
        <location evidence="1">Cell inner membrane</location>
        <topology evidence="1">Multi-pass membrane protein</topology>
    </subcellularLocation>
    <subcellularLocation>
        <location evidence="8">Cell membrane</location>
        <topology evidence="8">Multi-pass membrane protein</topology>
    </subcellularLocation>
</comment>
<evidence type="ECO:0000256" key="8">
    <source>
        <dbReference type="RuleBase" id="RU363032"/>
    </source>
</evidence>
<feature type="transmembrane region" description="Helical" evidence="8">
    <location>
        <begin position="125"/>
        <end position="146"/>
    </location>
</feature>
<dbReference type="SUPFAM" id="SSF161098">
    <property type="entry name" value="MetI-like"/>
    <property type="match status" value="1"/>
</dbReference>
<keyword evidence="3" id="KW-1003">Cell membrane</keyword>
<evidence type="ECO:0000313" key="11">
    <source>
        <dbReference type="Proteomes" id="UP001165679"/>
    </source>
</evidence>
<dbReference type="Gene3D" id="1.10.3720.10">
    <property type="entry name" value="MetI-like"/>
    <property type="match status" value="1"/>
</dbReference>
<keyword evidence="4" id="KW-0997">Cell inner membrane</keyword>
<keyword evidence="6 8" id="KW-1133">Transmembrane helix</keyword>
<keyword evidence="2 8" id="KW-0813">Transport</keyword>
<dbReference type="InterPro" id="IPR000515">
    <property type="entry name" value="MetI-like"/>
</dbReference>
<evidence type="ECO:0000256" key="1">
    <source>
        <dbReference type="ARBA" id="ARBA00004429"/>
    </source>
</evidence>
<keyword evidence="5 8" id="KW-0812">Transmembrane</keyword>
<sequence length="261" mass="27540">MSGAGANRMGPGGWTTLILAGVYFVVPLAMTAAFSLWEGGSTYGFEAYRLLLASADLPDALLLSMELALATVAALLLLLVPAMIFMNLYAPGLRPLFEFIATLPFVVPAIALVAGLTALFTGPEWLIGTPFYLVIPYFFLALPFAYRSLDVGLRAIDLTTLTEAGQSLGAGMGQIIRMVILPSLRAALVGSTLLTLAVVMGEFTFANVLLFRTFAVYMNQMGQHEATAAAALAVVSFLITWAAMLGVLIAGRGQTSIPGGH</sequence>
<feature type="transmembrane region" description="Helical" evidence="8">
    <location>
        <begin position="186"/>
        <end position="210"/>
    </location>
</feature>
<gene>
    <name evidence="10" type="ORF">OL599_07110</name>
</gene>
<evidence type="ECO:0000256" key="4">
    <source>
        <dbReference type="ARBA" id="ARBA00022519"/>
    </source>
</evidence>
<evidence type="ECO:0000313" key="10">
    <source>
        <dbReference type="EMBL" id="MCW3474347.1"/>
    </source>
</evidence>
<dbReference type="EMBL" id="JAPDNT010000003">
    <property type="protein sequence ID" value="MCW3474347.1"/>
    <property type="molecule type" value="Genomic_DNA"/>
</dbReference>
<dbReference type="PANTHER" id="PTHR43357:SF4">
    <property type="entry name" value="INNER MEMBRANE ABC TRANSPORTER PERMEASE PROTEIN YDCV"/>
    <property type="match status" value="1"/>
</dbReference>
<feature type="transmembrane region" description="Helical" evidence="8">
    <location>
        <begin position="96"/>
        <end position="119"/>
    </location>
</feature>
<evidence type="ECO:0000256" key="7">
    <source>
        <dbReference type="ARBA" id="ARBA00023136"/>
    </source>
</evidence>
<organism evidence="10 11">
    <name type="scientific">Limobrevibacterium gyesilva</name>
    <dbReference type="NCBI Taxonomy" id="2991712"/>
    <lineage>
        <taxon>Bacteria</taxon>
        <taxon>Pseudomonadati</taxon>
        <taxon>Pseudomonadota</taxon>
        <taxon>Alphaproteobacteria</taxon>
        <taxon>Acetobacterales</taxon>
        <taxon>Acetobacteraceae</taxon>
        <taxon>Limobrevibacterium</taxon>
    </lineage>
</organism>
<evidence type="ECO:0000256" key="5">
    <source>
        <dbReference type="ARBA" id="ARBA00022692"/>
    </source>
</evidence>
<proteinExistence type="inferred from homology"/>
<comment type="caution">
    <text evidence="10">The sequence shown here is derived from an EMBL/GenBank/DDBJ whole genome shotgun (WGS) entry which is preliminary data.</text>
</comment>
<dbReference type="GO" id="GO:0055085">
    <property type="term" value="P:transmembrane transport"/>
    <property type="evidence" value="ECO:0007669"/>
    <property type="project" value="InterPro"/>
</dbReference>
<dbReference type="Pfam" id="PF00528">
    <property type="entry name" value="BPD_transp_1"/>
    <property type="match status" value="1"/>
</dbReference>
<dbReference type="AlphaFoldDB" id="A0AA42CGU9"/>
<reference evidence="10" key="2">
    <citation type="submission" date="2022-10" db="EMBL/GenBank/DDBJ databases">
        <authorList>
            <person name="Trinh H.N."/>
        </authorList>
    </citation>
    <scope>NUCLEOTIDE SEQUENCE</scope>
    <source>
        <strain evidence="10">RN2-1</strain>
    </source>
</reference>
<protein>
    <submittedName>
        <fullName evidence="10">Spermidine/putrescine ABC transporter permease</fullName>
    </submittedName>
</protein>
<dbReference type="InterPro" id="IPR035906">
    <property type="entry name" value="MetI-like_sf"/>
</dbReference>
<evidence type="ECO:0000256" key="3">
    <source>
        <dbReference type="ARBA" id="ARBA00022475"/>
    </source>
</evidence>
<feature type="transmembrane region" description="Helical" evidence="8">
    <location>
        <begin position="230"/>
        <end position="251"/>
    </location>
</feature>
<keyword evidence="11" id="KW-1185">Reference proteome</keyword>
<dbReference type="GO" id="GO:0005886">
    <property type="term" value="C:plasma membrane"/>
    <property type="evidence" value="ECO:0007669"/>
    <property type="project" value="UniProtKB-SubCell"/>
</dbReference>
<accession>A0AA42CGU9</accession>
<keyword evidence="7 8" id="KW-0472">Membrane</keyword>
<evidence type="ECO:0000259" key="9">
    <source>
        <dbReference type="PROSITE" id="PS50928"/>
    </source>
</evidence>
<evidence type="ECO:0000256" key="2">
    <source>
        <dbReference type="ARBA" id="ARBA00022448"/>
    </source>
</evidence>
<dbReference type="CDD" id="cd06261">
    <property type="entry name" value="TM_PBP2"/>
    <property type="match status" value="1"/>
</dbReference>
<dbReference type="RefSeq" id="WP_264712974.1">
    <property type="nucleotide sequence ID" value="NZ_JAPDNT010000003.1"/>
</dbReference>
<dbReference type="Proteomes" id="UP001165679">
    <property type="component" value="Unassembled WGS sequence"/>
</dbReference>
<comment type="similarity">
    <text evidence="8">Belongs to the binding-protein-dependent transport system permease family.</text>
</comment>
<name>A0AA42CGU9_9PROT</name>
<feature type="transmembrane region" description="Helical" evidence="8">
    <location>
        <begin position="67"/>
        <end position="89"/>
    </location>
</feature>
<feature type="domain" description="ABC transmembrane type-1" evidence="9">
    <location>
        <begin position="61"/>
        <end position="250"/>
    </location>
</feature>
<dbReference type="PROSITE" id="PS50928">
    <property type="entry name" value="ABC_TM1"/>
    <property type="match status" value="1"/>
</dbReference>
<feature type="transmembrane region" description="Helical" evidence="8">
    <location>
        <begin position="12"/>
        <end position="37"/>
    </location>
</feature>